<accession>A0AA39HIK8</accession>
<feature type="signal peptide" evidence="1">
    <location>
        <begin position="1"/>
        <end position="21"/>
    </location>
</feature>
<feature type="chain" id="PRO_5041318484" description="Chondroitin proteoglycan 4 domain-containing protein" evidence="1">
    <location>
        <begin position="22"/>
        <end position="286"/>
    </location>
</feature>
<keyword evidence="3" id="KW-1185">Reference proteome</keyword>
<gene>
    <name evidence="2" type="ORF">QR680_018641</name>
</gene>
<dbReference type="PANTHER" id="PTHR36944">
    <property type="entry name" value="PROTEIN CBG02791-RELATED"/>
    <property type="match status" value="1"/>
</dbReference>
<name>A0AA39HIK8_9BILA</name>
<sequence>MTFNGIFYFIVFDLAVCGVIGSRFRRHQGNHQYHQDSVEQAQIEQESRATCKSVCDTEYKRDFEATFHISYSNRFYEFPLDPLISQSRRKMTQYCQVASRKFDCYQEDCGFENVPWSTDRHICIDHMEDFHHALNCLNVTSPGAHRECNEACTDGWSNVLDSKAENRYLNRSGMGSDERARYKNLNRQCHFQMCQLECRKRLIESFCPIDERQHALRVIEGYYAADYIDQLSKMQKYNIVHLFPRLCSNLLPESMKSEVENANQHSIEKTMKKFRKLAQKAVATML</sequence>
<organism evidence="2 3">
    <name type="scientific">Steinernema hermaphroditum</name>
    <dbReference type="NCBI Taxonomy" id="289476"/>
    <lineage>
        <taxon>Eukaryota</taxon>
        <taxon>Metazoa</taxon>
        <taxon>Ecdysozoa</taxon>
        <taxon>Nematoda</taxon>
        <taxon>Chromadorea</taxon>
        <taxon>Rhabditida</taxon>
        <taxon>Tylenchina</taxon>
        <taxon>Panagrolaimomorpha</taxon>
        <taxon>Strongyloidoidea</taxon>
        <taxon>Steinernematidae</taxon>
        <taxon>Steinernema</taxon>
    </lineage>
</organism>
<evidence type="ECO:0000256" key="1">
    <source>
        <dbReference type="SAM" id="SignalP"/>
    </source>
</evidence>
<proteinExistence type="predicted"/>
<evidence type="ECO:0000313" key="3">
    <source>
        <dbReference type="Proteomes" id="UP001175271"/>
    </source>
</evidence>
<dbReference type="AlphaFoldDB" id="A0AA39HIK8"/>
<reference evidence="2" key="1">
    <citation type="submission" date="2023-06" db="EMBL/GenBank/DDBJ databases">
        <title>Genomic analysis of the entomopathogenic nematode Steinernema hermaphroditum.</title>
        <authorList>
            <person name="Schwarz E.M."/>
            <person name="Heppert J.K."/>
            <person name="Baniya A."/>
            <person name="Schwartz H.T."/>
            <person name="Tan C.-H."/>
            <person name="Antoshechkin I."/>
            <person name="Sternberg P.W."/>
            <person name="Goodrich-Blair H."/>
            <person name="Dillman A.R."/>
        </authorList>
    </citation>
    <scope>NUCLEOTIDE SEQUENCE</scope>
    <source>
        <strain evidence="2">PS9179</strain>
        <tissue evidence="2">Whole animal</tissue>
    </source>
</reference>
<comment type="caution">
    <text evidence="2">The sequence shown here is derived from an EMBL/GenBank/DDBJ whole genome shotgun (WGS) entry which is preliminary data.</text>
</comment>
<evidence type="ECO:0000313" key="2">
    <source>
        <dbReference type="EMBL" id="KAK0406552.1"/>
    </source>
</evidence>
<protein>
    <recommendedName>
        <fullName evidence="4">Chondroitin proteoglycan 4 domain-containing protein</fullName>
    </recommendedName>
</protein>
<evidence type="ECO:0008006" key="4">
    <source>
        <dbReference type="Google" id="ProtNLM"/>
    </source>
</evidence>
<keyword evidence="1" id="KW-0732">Signal</keyword>
<dbReference type="PANTHER" id="PTHR36944:SF3">
    <property type="entry name" value="PROTEIN CBG10961"/>
    <property type="match status" value="1"/>
</dbReference>
<dbReference type="Proteomes" id="UP001175271">
    <property type="component" value="Unassembled WGS sequence"/>
</dbReference>
<dbReference type="EMBL" id="JAUCMV010000004">
    <property type="protein sequence ID" value="KAK0406552.1"/>
    <property type="molecule type" value="Genomic_DNA"/>
</dbReference>